<evidence type="ECO:0000259" key="10">
    <source>
        <dbReference type="PROSITE" id="PS52048"/>
    </source>
</evidence>
<comment type="catalytic activity">
    <reaction evidence="1 7 8">
        <text>Thiol-dependent hydrolysis of ester, thioester, amide, peptide and isopeptide bonds formed by the C-terminal Gly of ubiquitin (a 76-residue protein attached to proteins as an intracellular targeting signal).</text>
        <dbReference type="EC" id="3.4.19.12"/>
    </reaction>
</comment>
<dbReference type="SUPFAM" id="SSF54001">
    <property type="entry name" value="Cysteine proteinases"/>
    <property type="match status" value="1"/>
</dbReference>
<evidence type="ECO:0000313" key="12">
    <source>
        <dbReference type="Proteomes" id="UP000027456"/>
    </source>
</evidence>
<dbReference type="InterPro" id="IPR036959">
    <property type="entry name" value="Peptidase_C12_UCH_sf"/>
</dbReference>
<name>A0A074T0I9_9AGAM</name>
<dbReference type="InterPro" id="IPR038765">
    <property type="entry name" value="Papain-like_cys_pep_sf"/>
</dbReference>
<comment type="caution">
    <text evidence="11">The sequence shown here is derived from an EMBL/GenBank/DDBJ whole genome shotgun (WGS) entry which is preliminary data.</text>
</comment>
<evidence type="ECO:0000256" key="7">
    <source>
        <dbReference type="PROSITE-ProRule" id="PRU01393"/>
    </source>
</evidence>
<dbReference type="PANTHER" id="PTHR10589:SF17">
    <property type="entry name" value="UBIQUITIN CARBOXYL-TERMINAL HYDROLASE"/>
    <property type="match status" value="1"/>
</dbReference>
<evidence type="ECO:0000256" key="9">
    <source>
        <dbReference type="SAM" id="MobiDB-lite"/>
    </source>
</evidence>
<dbReference type="GO" id="GO:0006511">
    <property type="term" value="P:ubiquitin-dependent protein catabolic process"/>
    <property type="evidence" value="ECO:0007669"/>
    <property type="project" value="UniProtKB-UniRule"/>
</dbReference>
<protein>
    <recommendedName>
        <fullName evidence="8">Ubiquitin carboxyl-terminal hydrolase</fullName>
        <ecNumber evidence="8">3.4.19.12</ecNumber>
    </recommendedName>
</protein>
<evidence type="ECO:0000256" key="1">
    <source>
        <dbReference type="ARBA" id="ARBA00000707"/>
    </source>
</evidence>
<feature type="active site" description="Proton donor" evidence="7">
    <location>
        <position position="193"/>
    </location>
</feature>
<evidence type="ECO:0000313" key="11">
    <source>
        <dbReference type="EMBL" id="KEP55567.1"/>
    </source>
</evidence>
<comment type="similarity">
    <text evidence="2 7 8">Belongs to the peptidase C12 family.</text>
</comment>
<dbReference type="PROSITE" id="PS52048">
    <property type="entry name" value="UCH_DOMAIN"/>
    <property type="match status" value="1"/>
</dbReference>
<feature type="compositionally biased region" description="Low complexity" evidence="9">
    <location>
        <begin position="1"/>
        <end position="21"/>
    </location>
</feature>
<dbReference type="PANTHER" id="PTHR10589">
    <property type="entry name" value="UBIQUITIN CARBOXYL-TERMINAL HYDROLASE"/>
    <property type="match status" value="1"/>
</dbReference>
<dbReference type="HOGENOM" id="CLU_054406_0_2_1"/>
<keyword evidence="12" id="KW-1185">Reference proteome</keyword>
<dbReference type="EC" id="3.4.19.12" evidence="8"/>
<dbReference type="Gene3D" id="3.40.532.10">
    <property type="entry name" value="Peptidase C12, ubiquitin carboxyl-terminal hydrolase"/>
    <property type="match status" value="1"/>
</dbReference>
<keyword evidence="6 7" id="KW-0788">Thiol protease</keyword>
<gene>
    <name evidence="11" type="ORF">V565_003310</name>
</gene>
<dbReference type="GO" id="GO:0004843">
    <property type="term" value="F:cysteine-type deubiquitinase activity"/>
    <property type="evidence" value="ECO:0007669"/>
    <property type="project" value="UniProtKB-UniRule"/>
</dbReference>
<evidence type="ECO:0000256" key="8">
    <source>
        <dbReference type="RuleBase" id="RU361215"/>
    </source>
</evidence>
<evidence type="ECO:0000256" key="6">
    <source>
        <dbReference type="ARBA" id="ARBA00022807"/>
    </source>
</evidence>
<feature type="active site" description="Nucleophile" evidence="7">
    <location>
        <position position="124"/>
    </location>
</feature>
<evidence type="ECO:0000256" key="5">
    <source>
        <dbReference type="ARBA" id="ARBA00022801"/>
    </source>
</evidence>
<proteinExistence type="inferred from homology"/>
<evidence type="ECO:0000256" key="2">
    <source>
        <dbReference type="ARBA" id="ARBA00009326"/>
    </source>
</evidence>
<keyword evidence="5 7" id="KW-0378">Hydrolase</keyword>
<dbReference type="AlphaFoldDB" id="A0A074T0I9"/>
<feature type="site" description="Important for enzyme activity" evidence="7">
    <location>
        <position position="214"/>
    </location>
</feature>
<keyword evidence="4 7" id="KW-0833">Ubl conjugation pathway</keyword>
<keyword evidence="3 7" id="KW-0645">Protease</keyword>
<dbReference type="Proteomes" id="UP000027456">
    <property type="component" value="Unassembled WGS sequence"/>
</dbReference>
<sequence>MSASVPDSAAATAASSVTGGDIPTPRTVEEMKPDPKWIPLESNPEWSGKLGLTTKVHDFSDVYGLDPELLELVPSPSKAVVLLFPITDATEQKRKEDDERLEKEGQPDIDPTLIFIKQTISNACGTIGLLHAILNSNIVLTPAIDKYLFVGHTSDECGKILEETTLFAKAHIDAATSGQSAVPAPDHLDTNLHFTCFVVAPSPETKEKRLIELDGRRAGPIDHGPLTITERICTERG</sequence>
<feature type="site" description="Transition state stabilizer" evidence="7">
    <location>
        <position position="118"/>
    </location>
</feature>
<dbReference type="Pfam" id="PF01088">
    <property type="entry name" value="Peptidase_C12"/>
    <property type="match status" value="1"/>
</dbReference>
<dbReference type="InterPro" id="IPR001578">
    <property type="entry name" value="Peptidase_C12_UCH"/>
</dbReference>
<organism evidence="11 12">
    <name type="scientific">Rhizoctonia solani 123E</name>
    <dbReference type="NCBI Taxonomy" id="1423351"/>
    <lineage>
        <taxon>Eukaryota</taxon>
        <taxon>Fungi</taxon>
        <taxon>Dikarya</taxon>
        <taxon>Basidiomycota</taxon>
        <taxon>Agaricomycotina</taxon>
        <taxon>Agaricomycetes</taxon>
        <taxon>Cantharellales</taxon>
        <taxon>Ceratobasidiaceae</taxon>
        <taxon>Rhizoctonia</taxon>
    </lineage>
</organism>
<dbReference type="EMBL" id="AZST01000004">
    <property type="protein sequence ID" value="KEP55567.1"/>
    <property type="molecule type" value="Genomic_DNA"/>
</dbReference>
<accession>A0A074T0I9</accession>
<evidence type="ECO:0000256" key="4">
    <source>
        <dbReference type="ARBA" id="ARBA00022786"/>
    </source>
</evidence>
<feature type="region of interest" description="Disordered" evidence="9">
    <location>
        <begin position="1"/>
        <end position="43"/>
    </location>
</feature>
<dbReference type="PRINTS" id="PR00707">
    <property type="entry name" value="UBCTHYDRLASE"/>
</dbReference>
<evidence type="ECO:0000256" key="3">
    <source>
        <dbReference type="ARBA" id="ARBA00022670"/>
    </source>
</evidence>
<reference evidence="11 12" key="1">
    <citation type="submission" date="2013-12" db="EMBL/GenBank/DDBJ databases">
        <authorList>
            <person name="Cubeta M."/>
            <person name="Pakala S."/>
            <person name="Fedorova N."/>
            <person name="Thomas E."/>
            <person name="Dean R."/>
            <person name="Jabaji S."/>
            <person name="Neate S."/>
            <person name="Toda T."/>
            <person name="Tavantzis S."/>
            <person name="Vilgalys R."/>
            <person name="Bharathan N."/>
            <person name="Pakala S."/>
            <person name="Losada L.S."/>
            <person name="Zafar N."/>
            <person name="Nierman W."/>
        </authorList>
    </citation>
    <scope>NUCLEOTIDE SEQUENCE [LARGE SCALE GENOMIC DNA]</scope>
    <source>
        <strain evidence="11 12">123E</strain>
    </source>
</reference>
<dbReference type="GO" id="GO:0005737">
    <property type="term" value="C:cytoplasm"/>
    <property type="evidence" value="ECO:0007669"/>
    <property type="project" value="TreeGrafter"/>
</dbReference>
<dbReference type="GO" id="GO:0016579">
    <property type="term" value="P:protein deubiquitination"/>
    <property type="evidence" value="ECO:0007669"/>
    <property type="project" value="TreeGrafter"/>
</dbReference>
<feature type="domain" description="UCH catalytic" evidence="10">
    <location>
        <begin position="36"/>
        <end position="237"/>
    </location>
</feature>
<dbReference type="STRING" id="1423351.A0A074T0I9"/>
<dbReference type="OrthoDB" id="427186at2759"/>